<dbReference type="EMBL" id="CAXAQS010000804">
    <property type="protein sequence ID" value="CAK9253265.1"/>
    <property type="molecule type" value="Genomic_DNA"/>
</dbReference>
<proteinExistence type="predicted"/>
<dbReference type="Gene3D" id="3.40.50.1820">
    <property type="entry name" value="alpha/beta hydrolase"/>
    <property type="match status" value="1"/>
</dbReference>
<reference evidence="2" key="1">
    <citation type="submission" date="2024-02" db="EMBL/GenBank/DDBJ databases">
        <authorList>
            <consortium name="ELIXIR-Norway"/>
            <consortium name="Elixir Norway"/>
        </authorList>
    </citation>
    <scope>NUCLEOTIDE SEQUENCE</scope>
</reference>
<dbReference type="InterPro" id="IPR013094">
    <property type="entry name" value="AB_hydrolase_3"/>
</dbReference>
<sequence>TSSLPLPEWKGIVTEIEIDCEDGYKLPLRIYSPNSTQNSSPLPVIIWYHGGGFVIGSAVGDHAKCVLLSFISGYIVVSVEYRLAPEYMYPIPLNDSFHAFKWIHKEVHRYGGDASKTILAGESAGGNLAASVTSINNDHIDLAGLLLFYP</sequence>
<evidence type="ECO:0000313" key="3">
    <source>
        <dbReference type="Proteomes" id="UP001497444"/>
    </source>
</evidence>
<evidence type="ECO:0000313" key="2">
    <source>
        <dbReference type="EMBL" id="CAK9253265.1"/>
    </source>
</evidence>
<dbReference type="InterPro" id="IPR029058">
    <property type="entry name" value="AB_hydrolase_fold"/>
</dbReference>
<dbReference type="InterPro" id="IPR050466">
    <property type="entry name" value="Carboxylest/Gibb_receptor"/>
</dbReference>
<dbReference type="Proteomes" id="UP001497444">
    <property type="component" value="Unassembled WGS sequence"/>
</dbReference>
<dbReference type="SUPFAM" id="SSF53474">
    <property type="entry name" value="alpha/beta-Hydrolases"/>
    <property type="match status" value="1"/>
</dbReference>
<feature type="non-terminal residue" evidence="2">
    <location>
        <position position="150"/>
    </location>
</feature>
<organism evidence="2 3">
    <name type="scientific">Sphagnum jensenii</name>
    <dbReference type="NCBI Taxonomy" id="128206"/>
    <lineage>
        <taxon>Eukaryota</taxon>
        <taxon>Viridiplantae</taxon>
        <taxon>Streptophyta</taxon>
        <taxon>Embryophyta</taxon>
        <taxon>Bryophyta</taxon>
        <taxon>Sphagnophytina</taxon>
        <taxon>Sphagnopsida</taxon>
        <taxon>Sphagnales</taxon>
        <taxon>Sphagnaceae</taxon>
        <taxon>Sphagnum</taxon>
    </lineage>
</organism>
<comment type="caution">
    <text evidence="2">The sequence shown here is derived from an EMBL/GenBank/DDBJ whole genome shotgun (WGS) entry which is preliminary data.</text>
</comment>
<evidence type="ECO:0000259" key="1">
    <source>
        <dbReference type="Pfam" id="PF07859"/>
    </source>
</evidence>
<protein>
    <recommendedName>
        <fullName evidence="1">Alpha/beta hydrolase fold-3 domain-containing protein</fullName>
    </recommendedName>
</protein>
<gene>
    <name evidence="2" type="ORF">CSSPJE1EN1_LOCUS28643</name>
</gene>
<keyword evidence="3" id="KW-1185">Reference proteome</keyword>
<name>A0ABP0VFN8_9BRYO</name>
<feature type="domain" description="Alpha/beta hydrolase fold-3" evidence="1">
    <location>
        <begin position="45"/>
        <end position="150"/>
    </location>
</feature>
<accession>A0ABP0VFN8</accession>
<feature type="non-terminal residue" evidence="2">
    <location>
        <position position="1"/>
    </location>
</feature>
<dbReference type="Pfam" id="PF07859">
    <property type="entry name" value="Abhydrolase_3"/>
    <property type="match status" value="1"/>
</dbReference>
<dbReference type="PANTHER" id="PTHR23024:SF24">
    <property type="entry name" value="ALPHA_BETA HYDROLASE FOLD-3 DOMAIN-CONTAINING PROTEIN"/>
    <property type="match status" value="1"/>
</dbReference>
<dbReference type="PANTHER" id="PTHR23024">
    <property type="entry name" value="ARYLACETAMIDE DEACETYLASE"/>
    <property type="match status" value="1"/>
</dbReference>